<comment type="caution">
    <text evidence="3">The sequence shown here is derived from an EMBL/GenBank/DDBJ whole genome shotgun (WGS) entry which is preliminary data.</text>
</comment>
<dbReference type="Proteomes" id="UP000269221">
    <property type="component" value="Unassembled WGS sequence"/>
</dbReference>
<accession>A0A3M0L022</accession>
<feature type="domain" description="Dilute" evidence="2">
    <location>
        <begin position="476"/>
        <end position="768"/>
    </location>
</feature>
<feature type="coiled-coil region" evidence="1">
    <location>
        <begin position="330"/>
        <end position="430"/>
    </location>
</feature>
<protein>
    <recommendedName>
        <fullName evidence="2">Dilute domain-containing protein</fullName>
    </recommendedName>
</protein>
<dbReference type="PANTHER" id="PTHR16027:SF6">
    <property type="entry name" value="DILUTE DOMAIN-CONTAINING PROTEIN"/>
    <property type="match status" value="1"/>
</dbReference>
<keyword evidence="1" id="KW-0175">Coiled coil</keyword>
<dbReference type="PANTHER" id="PTHR16027">
    <property type="entry name" value="DILUTE DOMAIN-CONTAINING PROTEIN YPR089W"/>
    <property type="match status" value="1"/>
</dbReference>
<proteinExistence type="predicted"/>
<name>A0A3M0L022_HIRRU</name>
<evidence type="ECO:0000313" key="4">
    <source>
        <dbReference type="Proteomes" id="UP000269221"/>
    </source>
</evidence>
<organism evidence="3 4">
    <name type="scientific">Hirundo rustica rustica</name>
    <dbReference type="NCBI Taxonomy" id="333673"/>
    <lineage>
        <taxon>Eukaryota</taxon>
        <taxon>Metazoa</taxon>
        <taxon>Chordata</taxon>
        <taxon>Craniata</taxon>
        <taxon>Vertebrata</taxon>
        <taxon>Euteleostomi</taxon>
        <taxon>Archelosauria</taxon>
        <taxon>Archosauria</taxon>
        <taxon>Dinosauria</taxon>
        <taxon>Saurischia</taxon>
        <taxon>Theropoda</taxon>
        <taxon>Coelurosauria</taxon>
        <taxon>Aves</taxon>
        <taxon>Neognathae</taxon>
        <taxon>Neoaves</taxon>
        <taxon>Telluraves</taxon>
        <taxon>Australaves</taxon>
        <taxon>Passeriformes</taxon>
        <taxon>Sylvioidea</taxon>
        <taxon>Hirundinidae</taxon>
        <taxon>Hirundo</taxon>
    </lineage>
</organism>
<gene>
    <name evidence="3" type="ORF">DUI87_06657</name>
</gene>
<dbReference type="PROSITE" id="PS51126">
    <property type="entry name" value="DILUTE"/>
    <property type="match status" value="1"/>
</dbReference>
<dbReference type="OrthoDB" id="6108017at2759"/>
<evidence type="ECO:0000313" key="3">
    <source>
        <dbReference type="EMBL" id="RMC16330.1"/>
    </source>
</evidence>
<dbReference type="STRING" id="333673.A0A3M0L022"/>
<dbReference type="AlphaFoldDB" id="A0A3M0L022"/>
<sequence>MENKVVQLQRKVDEQNKENKLLNEQLSMLTSAHSSEVEKLKKELQQYQQSQRGDGNQLLSLQEEMERLRLELERAHRQREAMEDSHGKERDLLRKRISDLEEENALLKQEKEELNSRILCQSEDEFAQNTVEENIQMKKELEEERSRYQNLVKEYASLEQKYDNLKDEITIFKEIGMEKAAMDMTLFLKLQKRVIETKTEVTSEYEDFAYNSLKRQELESENKKLKNELNELRKAIADHAVQNNYSNDVQDSYNLLLNQLKSANEELEVRKEEVLTLRSQIMKAAQQKDTKKNMVKERESISPSASWPNSDRHVDQADAIEAYQGMCETNRLLEAQLQDQRREHEEEMEAMRNQIDLMQEELENQQQAFLQTLQLSPEVQVELGLQQEITRLTNENLDLKELLEKLEKNEKKLKKQLKIYMKKVQDFEASETTVPVERRPHGRNMQVAVQRKEKDFQGMLEYYKEDEPLLIRNLITDLKPQAVSATVPCLPAYILYMCIRHADYINDDQKKHQDDFEMTSFWLANTCRLLHCLKQYSGEEVFMTQNTAKQNEHCLKNFDLTEYRQVLGQLSIQIYQQLINISEGILQPMIVSAVLENESIQGLSSVKPMGHRKYSSNAAEGDSSYSLDEMIRQLNTFHSIMCDQGLDPEIIQQVFKQLFYMINAIALNNLLLRKDVCSFNISQLEEWLRGKNLQQSGAAQTLEPLIQAAQLLQLKKKTSEDAEAICSLCTSLTTQQIVKILNLYTPVNEFEERVTVAFIRNIQKQLQERNDPPQLLLDFKHMFPVLFPFNPSAITMDSIHLPASLNLDFLNKV</sequence>
<dbReference type="EMBL" id="QRBI01000103">
    <property type="protein sequence ID" value="RMC16330.1"/>
    <property type="molecule type" value="Genomic_DNA"/>
</dbReference>
<feature type="coiled-coil region" evidence="1">
    <location>
        <begin position="211"/>
        <end position="280"/>
    </location>
</feature>
<dbReference type="SMART" id="SM01132">
    <property type="entry name" value="DIL"/>
    <property type="match status" value="1"/>
</dbReference>
<dbReference type="InterPro" id="IPR058662">
    <property type="entry name" value="Myo5a/b_dom"/>
</dbReference>
<dbReference type="Pfam" id="PF01843">
    <property type="entry name" value="DIL"/>
    <property type="match status" value="1"/>
</dbReference>
<dbReference type="InterPro" id="IPR002710">
    <property type="entry name" value="Dilute_dom"/>
</dbReference>
<feature type="coiled-coil region" evidence="1">
    <location>
        <begin position="5"/>
        <end position="175"/>
    </location>
</feature>
<dbReference type="Pfam" id="PF25966">
    <property type="entry name" value="Myo5a"/>
    <property type="match status" value="1"/>
</dbReference>
<dbReference type="InterPro" id="IPR052072">
    <property type="entry name" value="Vascular_dev_regulator"/>
</dbReference>
<reference evidence="3 4" key="1">
    <citation type="submission" date="2018-07" db="EMBL/GenBank/DDBJ databases">
        <title>A high quality draft genome assembly of the barn swallow (H. rustica rustica).</title>
        <authorList>
            <person name="Formenti G."/>
            <person name="Chiara M."/>
            <person name="Poveda L."/>
            <person name="Francoijs K.-J."/>
            <person name="Bonisoli-Alquati A."/>
            <person name="Canova L."/>
            <person name="Gianfranceschi L."/>
            <person name="Horner D.S."/>
            <person name="Saino N."/>
        </authorList>
    </citation>
    <scope>NUCLEOTIDE SEQUENCE [LARGE SCALE GENOMIC DNA]</scope>
    <source>
        <strain evidence="3">Chelidonia</strain>
        <tissue evidence="3">Blood</tissue>
    </source>
</reference>
<evidence type="ECO:0000259" key="2">
    <source>
        <dbReference type="PROSITE" id="PS51126"/>
    </source>
</evidence>
<dbReference type="GO" id="GO:0051020">
    <property type="term" value="F:GTPase binding"/>
    <property type="evidence" value="ECO:0007669"/>
    <property type="project" value="TreeGrafter"/>
</dbReference>
<evidence type="ECO:0000256" key="1">
    <source>
        <dbReference type="SAM" id="Coils"/>
    </source>
</evidence>
<keyword evidence="4" id="KW-1185">Reference proteome</keyword>